<dbReference type="GO" id="GO:0003682">
    <property type="term" value="F:chromatin binding"/>
    <property type="evidence" value="ECO:0007669"/>
    <property type="project" value="InterPro"/>
</dbReference>
<dbReference type="SUPFAM" id="SSF53335">
    <property type="entry name" value="S-adenosyl-L-methionine-dependent methyltransferases"/>
    <property type="match status" value="1"/>
</dbReference>
<evidence type="ECO:0000256" key="3">
    <source>
        <dbReference type="ARBA" id="ARBA00022679"/>
    </source>
</evidence>
<evidence type="ECO:0000256" key="8">
    <source>
        <dbReference type="PROSITE-ProRule" id="PRU01016"/>
    </source>
</evidence>
<dbReference type="InterPro" id="IPR029063">
    <property type="entry name" value="SAM-dependent_MTases_sf"/>
</dbReference>
<dbReference type="Gene3D" id="2.30.30.490">
    <property type="match status" value="1"/>
</dbReference>
<feature type="region of interest" description="Disordered" evidence="11">
    <location>
        <begin position="1"/>
        <end position="34"/>
    </location>
</feature>
<evidence type="ECO:0000256" key="6">
    <source>
        <dbReference type="ARBA" id="ARBA00023242"/>
    </source>
</evidence>
<dbReference type="GO" id="GO:0032259">
    <property type="term" value="P:methylation"/>
    <property type="evidence" value="ECO:0007669"/>
    <property type="project" value="UniProtKB-KW"/>
</dbReference>
<reference evidence="14 15" key="1">
    <citation type="submission" date="2018-06" db="EMBL/GenBank/DDBJ databases">
        <title>The Genome of Cuscuta australis (Dodder) Provides Insight into the Evolution of Plant Parasitism.</title>
        <authorList>
            <person name="Liu H."/>
        </authorList>
    </citation>
    <scope>NUCLEOTIDE SEQUENCE [LARGE SCALE GENOMIC DNA]</scope>
    <source>
        <strain evidence="15">cv. Yunnan</strain>
        <tissue evidence="14">Vines</tissue>
    </source>
</reference>
<evidence type="ECO:0000259" key="12">
    <source>
        <dbReference type="PROSITE" id="PS50013"/>
    </source>
</evidence>
<dbReference type="EC" id="2.1.1.37" evidence="10"/>
<dbReference type="InterPro" id="IPR031303">
    <property type="entry name" value="C5_meth_CS"/>
</dbReference>
<evidence type="ECO:0000313" key="14">
    <source>
        <dbReference type="EMBL" id="RAL47205.1"/>
    </source>
</evidence>
<feature type="active site" evidence="8">
    <location>
        <position position="481"/>
    </location>
</feature>
<feature type="domain" description="Chromo" evidence="12">
    <location>
        <begin position="403"/>
        <end position="456"/>
    </location>
</feature>
<accession>A0A328DNE8</accession>
<gene>
    <name evidence="14" type="ORF">DM860_013170</name>
</gene>
<dbReference type="GO" id="GO:0003886">
    <property type="term" value="F:DNA (cytosine-5-)-methyltransferase activity"/>
    <property type="evidence" value="ECO:0007669"/>
    <property type="project" value="UniProtKB-EC"/>
</dbReference>
<dbReference type="PRINTS" id="PR00105">
    <property type="entry name" value="C5METTRFRASE"/>
</dbReference>
<dbReference type="GO" id="GO:0005634">
    <property type="term" value="C:nucleus"/>
    <property type="evidence" value="ECO:0007669"/>
    <property type="project" value="UniProtKB-SubCell"/>
</dbReference>
<dbReference type="EMBL" id="NQVE01000115">
    <property type="protein sequence ID" value="RAL47205.1"/>
    <property type="molecule type" value="Genomic_DNA"/>
</dbReference>
<dbReference type="PROSITE" id="PS00095">
    <property type="entry name" value="C5_MTASE_2"/>
    <property type="match status" value="1"/>
</dbReference>
<keyword evidence="2 8" id="KW-0489">Methyltransferase</keyword>
<comment type="similarity">
    <text evidence="8 9">Belongs to the class I-like SAM-binding methyltransferase superfamily. C5-methyltransferase family.</text>
</comment>
<proteinExistence type="inferred from homology"/>
<dbReference type="PROSITE" id="PS51679">
    <property type="entry name" value="SAM_MT_C5"/>
    <property type="match status" value="1"/>
</dbReference>
<dbReference type="PANTHER" id="PTHR10629">
    <property type="entry name" value="CYTOSINE-SPECIFIC METHYLTRANSFERASE"/>
    <property type="match status" value="1"/>
</dbReference>
<dbReference type="InterPro" id="IPR001025">
    <property type="entry name" value="BAH_dom"/>
</dbReference>
<dbReference type="GO" id="GO:0044027">
    <property type="term" value="P:negative regulation of gene expression via chromosomal CpG island methylation"/>
    <property type="evidence" value="ECO:0007669"/>
    <property type="project" value="TreeGrafter"/>
</dbReference>
<dbReference type="Pfam" id="PF00145">
    <property type="entry name" value="DNA_methylase"/>
    <property type="match status" value="1"/>
</dbReference>
<dbReference type="InterPro" id="IPR043151">
    <property type="entry name" value="BAH_sf"/>
</dbReference>
<evidence type="ECO:0000256" key="7">
    <source>
        <dbReference type="ARBA" id="ARBA00047422"/>
    </source>
</evidence>
<keyword evidence="6" id="KW-0539">Nucleus</keyword>
<protein>
    <recommendedName>
        <fullName evidence="10">Cytosine-specific methyltransferase</fullName>
        <ecNumber evidence="10">2.1.1.37</ecNumber>
    </recommendedName>
</protein>
<dbReference type="Proteomes" id="UP000249390">
    <property type="component" value="Unassembled WGS sequence"/>
</dbReference>
<dbReference type="SUPFAM" id="SSF54160">
    <property type="entry name" value="Chromo domain-like"/>
    <property type="match status" value="1"/>
</dbReference>
<dbReference type="CDD" id="cd18635">
    <property type="entry name" value="CD_CMT3_like"/>
    <property type="match status" value="1"/>
</dbReference>
<evidence type="ECO:0000313" key="15">
    <source>
        <dbReference type="Proteomes" id="UP000249390"/>
    </source>
</evidence>
<dbReference type="Gene3D" id="3.90.120.10">
    <property type="entry name" value="DNA Methylase, subunit A, domain 2"/>
    <property type="match status" value="1"/>
</dbReference>
<dbReference type="FunFam" id="3.90.120.10:FF:000003">
    <property type="entry name" value="DNA (cytosine-5)-methyltransferase 1"/>
    <property type="match status" value="1"/>
</dbReference>
<dbReference type="SMART" id="SM00439">
    <property type="entry name" value="BAH"/>
    <property type="match status" value="1"/>
</dbReference>
<dbReference type="NCBIfam" id="TIGR00675">
    <property type="entry name" value="dcm"/>
    <property type="match status" value="1"/>
</dbReference>
<dbReference type="PROSITE" id="PS51038">
    <property type="entry name" value="BAH"/>
    <property type="match status" value="1"/>
</dbReference>
<evidence type="ECO:0000256" key="9">
    <source>
        <dbReference type="RuleBase" id="RU000416"/>
    </source>
</evidence>
<feature type="compositionally biased region" description="Basic and acidic residues" evidence="11">
    <location>
        <begin position="63"/>
        <end position="74"/>
    </location>
</feature>
<dbReference type="InterPro" id="IPR050390">
    <property type="entry name" value="C5-Methyltransferase"/>
</dbReference>
<dbReference type="SMART" id="SM00298">
    <property type="entry name" value="CHROMO"/>
    <property type="match status" value="1"/>
</dbReference>
<feature type="domain" description="BAH" evidence="13">
    <location>
        <begin position="138"/>
        <end position="257"/>
    </location>
</feature>
<dbReference type="InterPro" id="IPR001525">
    <property type="entry name" value="C5_MeTfrase"/>
</dbReference>
<dbReference type="PROSITE" id="PS00094">
    <property type="entry name" value="C5_MTASE_1"/>
    <property type="match status" value="1"/>
</dbReference>
<evidence type="ECO:0000256" key="10">
    <source>
        <dbReference type="RuleBase" id="RU000417"/>
    </source>
</evidence>
<sequence length="862" mass="97073">MGRKRYASARAAPAKQEQKKRRQREVVDLADGGSELDDFVAYDPELEDEEEVQEESGENLVRLPERRTAAKASEDGESEFVGDPVPVEEAKRQWPHRFQKVRAMGRADWGSKSTTTQAGPASVPQAKKHFTSAKVDDVIYNLGDDAYVMAGEGEDNYICKIVEMFEALDGVCYFTAQWYYRAKETVITSCDQFVDPRRVFFSEIKDDNNIDCLVKKVSIHRIPYNGNSDSRDIIPHESDFYCDMMYLVPCSTFLNLPHGNTHVDFTAADVSTSTISSESDGAEVRELNSEKTLLDIYSGCGGMSTGLCLGANSCNVNLVTKWAVDMNGPACDSLRLNHPETNVMNVSADTFLALLKEWQQLCASCMLITSNCSPHPNLDTSTNDEEEEESNDDDDDGGEGEVYEVDHILDICYRKPNGGRKSGLYFKIHWKGYDDDYDTWEPIEGLSGCPQKIKEFVVNGFKEKRLPLPGHVDVICGGPPCQGISGFNRFRNFKNPLEDPKNEQMKTFMDLVDFLRPKFVLMENVVDLLKFSSGFLGRYALSRLVGMNYQARMGMLAAGAYGLPQFRMRVFLWGALQEEKLPQFPFPTHKVDSRGVIPKEFEVEGFVKLYCNNVDYENHEVNLKDALFLEDAISDLPKVENTEVREEMHYVDEPKTHFQRYIRLGRDGVLGQVLYDHCPLQLNEDDYQRVCHVPKRKGANFRDLPGVRVVGNKVELDPDVERVYLPSGKPLVPNYAISFVRGTSTKPFKRLWWDETVPTVVTRAEPHNQAICHPVQDRVLTVRENARLQGFPDYYKLCGSIKDKYTQVGNAVAVPVAKALGYSLALSFKGLSEAAAMFTLPEGYGAIQVLPADQMSSAEFPQ</sequence>
<evidence type="ECO:0000256" key="1">
    <source>
        <dbReference type="ARBA" id="ARBA00004123"/>
    </source>
</evidence>
<dbReference type="PROSITE" id="PS50013">
    <property type="entry name" value="CHROMO_2"/>
    <property type="match status" value="1"/>
</dbReference>
<comment type="subcellular location">
    <subcellularLocation>
        <location evidence="1">Nucleus</location>
    </subcellularLocation>
</comment>
<organism evidence="14 15">
    <name type="scientific">Cuscuta australis</name>
    <dbReference type="NCBI Taxonomy" id="267555"/>
    <lineage>
        <taxon>Eukaryota</taxon>
        <taxon>Viridiplantae</taxon>
        <taxon>Streptophyta</taxon>
        <taxon>Embryophyta</taxon>
        <taxon>Tracheophyta</taxon>
        <taxon>Spermatophyta</taxon>
        <taxon>Magnoliopsida</taxon>
        <taxon>eudicotyledons</taxon>
        <taxon>Gunneridae</taxon>
        <taxon>Pentapetalae</taxon>
        <taxon>asterids</taxon>
        <taxon>lamiids</taxon>
        <taxon>Solanales</taxon>
        <taxon>Convolvulaceae</taxon>
        <taxon>Cuscuteae</taxon>
        <taxon>Cuscuta</taxon>
        <taxon>Cuscuta subgen. Grammica</taxon>
        <taxon>Cuscuta sect. Cleistogrammica</taxon>
    </lineage>
</organism>
<dbReference type="GO" id="GO:0003677">
    <property type="term" value="F:DNA binding"/>
    <property type="evidence" value="ECO:0007669"/>
    <property type="project" value="UniProtKB-KW"/>
</dbReference>
<dbReference type="InterPro" id="IPR023780">
    <property type="entry name" value="Chromo_domain"/>
</dbReference>
<keyword evidence="3 8" id="KW-0808">Transferase</keyword>
<feature type="region of interest" description="Disordered" evidence="11">
    <location>
        <begin position="376"/>
        <end position="400"/>
    </location>
</feature>
<feature type="compositionally biased region" description="Acidic residues" evidence="11">
    <location>
        <begin position="382"/>
        <end position="400"/>
    </location>
</feature>
<feature type="region of interest" description="Disordered" evidence="11">
    <location>
        <begin position="46"/>
        <end position="82"/>
    </location>
</feature>
<name>A0A328DNE8_9ASTE</name>
<dbReference type="InterPro" id="IPR018117">
    <property type="entry name" value="C5_DNA_meth_AS"/>
</dbReference>
<comment type="catalytic activity">
    <reaction evidence="7 10">
        <text>a 2'-deoxycytidine in DNA + S-adenosyl-L-methionine = a 5-methyl-2'-deoxycytidine in DNA + S-adenosyl-L-homocysteine + H(+)</text>
        <dbReference type="Rhea" id="RHEA:13681"/>
        <dbReference type="Rhea" id="RHEA-COMP:11369"/>
        <dbReference type="Rhea" id="RHEA-COMP:11370"/>
        <dbReference type="ChEBI" id="CHEBI:15378"/>
        <dbReference type="ChEBI" id="CHEBI:57856"/>
        <dbReference type="ChEBI" id="CHEBI:59789"/>
        <dbReference type="ChEBI" id="CHEBI:85452"/>
        <dbReference type="ChEBI" id="CHEBI:85454"/>
        <dbReference type="EC" id="2.1.1.37"/>
    </reaction>
</comment>
<dbReference type="Pfam" id="PF00385">
    <property type="entry name" value="Chromo"/>
    <property type="match status" value="1"/>
</dbReference>
<keyword evidence="15" id="KW-1185">Reference proteome</keyword>
<evidence type="ECO:0000256" key="5">
    <source>
        <dbReference type="ARBA" id="ARBA00023125"/>
    </source>
</evidence>
<keyword evidence="5" id="KW-0238">DNA-binding</keyword>
<dbReference type="AlphaFoldDB" id="A0A328DNE8"/>
<evidence type="ECO:0000256" key="2">
    <source>
        <dbReference type="ARBA" id="ARBA00022603"/>
    </source>
</evidence>
<keyword evidence="4 8" id="KW-0949">S-adenosyl-L-methionine</keyword>
<evidence type="ECO:0000259" key="13">
    <source>
        <dbReference type="PROSITE" id="PS51038"/>
    </source>
</evidence>
<dbReference type="InterPro" id="IPR000953">
    <property type="entry name" value="Chromo/chromo_shadow_dom"/>
</dbReference>
<dbReference type="Gene3D" id="3.40.50.150">
    <property type="entry name" value="Vaccinia Virus protein VP39"/>
    <property type="match status" value="2"/>
</dbReference>
<dbReference type="InterPro" id="IPR016197">
    <property type="entry name" value="Chromo-like_dom_sf"/>
</dbReference>
<comment type="caution">
    <text evidence="14">The sequence shown here is derived from an EMBL/GenBank/DDBJ whole genome shotgun (WGS) entry which is preliminary data.</text>
</comment>
<dbReference type="PANTHER" id="PTHR10629:SF50">
    <property type="entry name" value="DNA (CYTOSINE-5)-METHYLTRANSFERASE CMT3"/>
    <property type="match status" value="1"/>
</dbReference>
<feature type="compositionally biased region" description="Acidic residues" evidence="11">
    <location>
        <begin position="46"/>
        <end position="57"/>
    </location>
</feature>
<evidence type="ECO:0000256" key="11">
    <source>
        <dbReference type="SAM" id="MobiDB-lite"/>
    </source>
</evidence>
<dbReference type="Pfam" id="PF01426">
    <property type="entry name" value="BAH"/>
    <property type="match status" value="1"/>
</dbReference>
<evidence type="ECO:0000256" key="4">
    <source>
        <dbReference type="ARBA" id="ARBA00022691"/>
    </source>
</evidence>